<dbReference type="PANTHER" id="PTHR40448">
    <property type="entry name" value="TWO-COMPONENT SENSOR HISTIDINE KINASE"/>
    <property type="match status" value="1"/>
</dbReference>
<dbReference type="OrthoDB" id="1837658at2"/>
<keyword evidence="1" id="KW-1133">Transmembrane helix</keyword>
<evidence type="ECO:0000259" key="2">
    <source>
        <dbReference type="Pfam" id="PF14501"/>
    </source>
</evidence>
<dbReference type="Pfam" id="PF14501">
    <property type="entry name" value="HATPase_c_5"/>
    <property type="match status" value="1"/>
</dbReference>
<gene>
    <name evidence="3" type="ordered locus">Dtox_2346</name>
</gene>
<dbReference type="eggNOG" id="COG3290">
    <property type="taxonomic scope" value="Bacteria"/>
</dbReference>
<feature type="transmembrane region" description="Helical" evidence="1">
    <location>
        <begin position="264"/>
        <end position="286"/>
    </location>
</feature>
<protein>
    <submittedName>
        <fullName evidence="3">Signal transduction histidine kinase regulating citrate/malate metabolism</fullName>
    </submittedName>
</protein>
<dbReference type="GO" id="GO:0042802">
    <property type="term" value="F:identical protein binding"/>
    <property type="evidence" value="ECO:0007669"/>
    <property type="project" value="TreeGrafter"/>
</dbReference>
<dbReference type="PANTHER" id="PTHR40448:SF1">
    <property type="entry name" value="TWO-COMPONENT SENSOR HISTIDINE KINASE"/>
    <property type="match status" value="1"/>
</dbReference>
<feature type="transmembrane region" description="Helical" evidence="1">
    <location>
        <begin position="233"/>
        <end position="252"/>
    </location>
</feature>
<evidence type="ECO:0000313" key="4">
    <source>
        <dbReference type="Proteomes" id="UP000002217"/>
    </source>
</evidence>
<keyword evidence="1" id="KW-0812">Transmembrane</keyword>
<feature type="transmembrane region" description="Helical" evidence="1">
    <location>
        <begin position="292"/>
        <end position="310"/>
    </location>
</feature>
<keyword evidence="4" id="KW-1185">Reference proteome</keyword>
<evidence type="ECO:0000256" key="1">
    <source>
        <dbReference type="SAM" id="Phobius"/>
    </source>
</evidence>
<dbReference type="HOGENOM" id="CLU_448140_0_0_9"/>
<reference evidence="3 4" key="1">
    <citation type="journal article" date="2009" name="Stand. Genomic Sci.">
        <title>Complete genome sequence of Desulfotomaculum acetoxidans type strain (5575).</title>
        <authorList>
            <person name="Spring S."/>
            <person name="Lapidus A."/>
            <person name="Schroder M."/>
            <person name="Gleim D."/>
            <person name="Sims D."/>
            <person name="Meincke L."/>
            <person name="Glavina Del Rio T."/>
            <person name="Tice H."/>
            <person name="Copeland A."/>
            <person name="Cheng J.F."/>
            <person name="Lucas S."/>
            <person name="Chen F."/>
            <person name="Nolan M."/>
            <person name="Bruce D."/>
            <person name="Goodwin L."/>
            <person name="Pitluck S."/>
            <person name="Ivanova N."/>
            <person name="Mavromatis K."/>
            <person name="Mikhailova N."/>
            <person name="Pati A."/>
            <person name="Chen A."/>
            <person name="Palaniappan K."/>
            <person name="Land M."/>
            <person name="Hauser L."/>
            <person name="Chang Y.J."/>
            <person name="Jeffries C.D."/>
            <person name="Chain P."/>
            <person name="Saunders E."/>
            <person name="Brettin T."/>
            <person name="Detter J.C."/>
            <person name="Goker M."/>
            <person name="Bristow J."/>
            <person name="Eisen J.A."/>
            <person name="Markowitz V."/>
            <person name="Hugenholtz P."/>
            <person name="Kyrpides N.C."/>
            <person name="Klenk H.P."/>
            <person name="Han C."/>
        </authorList>
    </citation>
    <scope>NUCLEOTIDE SEQUENCE [LARGE SCALE GENOMIC DNA]</scope>
    <source>
        <strain evidence="4">ATCC 49208 / DSM 771 / VKM B-1644</strain>
    </source>
</reference>
<accession>C8W0A2</accession>
<organism evidence="3 4">
    <name type="scientific">Desulfofarcimen acetoxidans (strain ATCC 49208 / DSM 771 / KCTC 5769 / VKM B-1644 / 5575)</name>
    <name type="common">Desulfotomaculum acetoxidans</name>
    <dbReference type="NCBI Taxonomy" id="485916"/>
    <lineage>
        <taxon>Bacteria</taxon>
        <taxon>Bacillati</taxon>
        <taxon>Bacillota</taxon>
        <taxon>Clostridia</taxon>
        <taxon>Eubacteriales</taxon>
        <taxon>Peptococcaceae</taxon>
        <taxon>Desulfofarcimen</taxon>
    </lineage>
</organism>
<feature type="domain" description="Sensor histidine kinase NatK-like C-terminal" evidence="2">
    <location>
        <begin position="492"/>
        <end position="591"/>
    </location>
</feature>
<sequence>MSSRKIWLLTLAALCFSGLLMCADLISGSRGLFYNTDTHTMNTGWKISGGTKTLYEAASFAKAGSLKNEHLAVLTKTLPATVDQSVCFVTIGYRVAAFVNDQDIYTFNPPLDSKEVRGVKTHILKIPDGTDGREFRLVLATNQPGNTAVSKYIILDNAIEIIRALQKSDLMKSAFALLYIFIGISILIFTLISAILKKFDLSLLMLALIALFIGTGILLNLSSIAFYTGPEAVYWMVNIINLALPIPALLFVAADRGYAQSRLLTAMAVVQSVFLAIWLVCNFLNIDIIFLHWQPALFAAILAGLIITFVKEFKSGSGRPEIAVSVIAILLTSVINAHSYFTAGRYETMDFSLIITALPVLVLMTGKVVLSSAQKEYRILNENMTLRLEGELLYKNYNKTEKYIEETKRIWHDIDRHFSVISNLAGNGVYEELKLYLKQVGYDFKKIKETYLCENKLINAILTEKISEAEDSGIEVRFTGNLPDKLKIQGNDLCSLLVNMLDNAIEACIKIPEGHKKKIDISIRMKNGFIYFGVLNTSPVAPVMAGEDFITSKADKTKHGYGISIIQRITRKYNGAFDIILSNNSFLVKAALKNADAGEFFAKDYNDNL</sequence>
<dbReference type="SUPFAM" id="SSF55874">
    <property type="entry name" value="ATPase domain of HSP90 chaperone/DNA topoisomerase II/histidine kinase"/>
    <property type="match status" value="1"/>
</dbReference>
<dbReference type="RefSeq" id="WP_015757858.1">
    <property type="nucleotide sequence ID" value="NC_013216.1"/>
</dbReference>
<proteinExistence type="predicted"/>
<dbReference type="EMBL" id="CP001720">
    <property type="protein sequence ID" value="ACV63157.1"/>
    <property type="molecule type" value="Genomic_DNA"/>
</dbReference>
<feature type="transmembrane region" description="Helical" evidence="1">
    <location>
        <begin position="176"/>
        <end position="196"/>
    </location>
</feature>
<dbReference type="CDD" id="cd16935">
    <property type="entry name" value="HATPase_AgrC-ComD-like"/>
    <property type="match status" value="1"/>
</dbReference>
<dbReference type="InterPro" id="IPR032834">
    <property type="entry name" value="NatK-like_C"/>
</dbReference>
<dbReference type="AlphaFoldDB" id="C8W0A2"/>
<dbReference type="STRING" id="485916.Dtox_2346"/>
<dbReference type="GO" id="GO:0016301">
    <property type="term" value="F:kinase activity"/>
    <property type="evidence" value="ECO:0007669"/>
    <property type="project" value="UniProtKB-KW"/>
</dbReference>
<dbReference type="Proteomes" id="UP000002217">
    <property type="component" value="Chromosome"/>
</dbReference>
<dbReference type="KEGG" id="dae:Dtox_2346"/>
<evidence type="ECO:0000313" key="3">
    <source>
        <dbReference type="EMBL" id="ACV63157.1"/>
    </source>
</evidence>
<name>C8W0A2_DESAS</name>
<dbReference type="InterPro" id="IPR036890">
    <property type="entry name" value="HATPase_C_sf"/>
</dbReference>
<dbReference type="Gene3D" id="3.30.565.10">
    <property type="entry name" value="Histidine kinase-like ATPase, C-terminal domain"/>
    <property type="match status" value="1"/>
</dbReference>
<feature type="transmembrane region" description="Helical" evidence="1">
    <location>
        <begin position="322"/>
        <end position="341"/>
    </location>
</feature>
<keyword evidence="3" id="KW-0808">Transferase</keyword>
<feature type="transmembrane region" description="Helical" evidence="1">
    <location>
        <begin position="353"/>
        <end position="370"/>
    </location>
</feature>
<feature type="transmembrane region" description="Helical" evidence="1">
    <location>
        <begin position="203"/>
        <end position="227"/>
    </location>
</feature>
<keyword evidence="3" id="KW-0418">Kinase</keyword>
<keyword evidence="1" id="KW-0472">Membrane</keyword>